<keyword evidence="2" id="KW-0238">DNA-binding</keyword>
<name>A0A1I3MHH5_9GAMM</name>
<dbReference type="EMBL" id="FORC01000003">
    <property type="protein sequence ID" value="SFI96220.1"/>
    <property type="molecule type" value="Genomic_DNA"/>
</dbReference>
<gene>
    <name evidence="7" type="ORF">SAMN05216602_3464</name>
</gene>
<dbReference type="Gene3D" id="3.40.50.2300">
    <property type="match status" value="1"/>
</dbReference>
<dbReference type="PROSITE" id="PS50110">
    <property type="entry name" value="RESPONSE_REGULATORY"/>
    <property type="match status" value="1"/>
</dbReference>
<dbReference type="InterPro" id="IPR036388">
    <property type="entry name" value="WH-like_DNA-bd_sf"/>
</dbReference>
<dbReference type="CDD" id="cd00156">
    <property type="entry name" value="REC"/>
    <property type="match status" value="1"/>
</dbReference>
<accession>A0A1I3MHH5</accession>
<organism evidence="7 8">
    <name type="scientific">Phytopseudomonas argentinensis</name>
    <dbReference type="NCBI Taxonomy" id="289370"/>
    <lineage>
        <taxon>Bacteria</taxon>
        <taxon>Pseudomonadati</taxon>
        <taxon>Pseudomonadota</taxon>
        <taxon>Gammaproteobacteria</taxon>
        <taxon>Pseudomonadales</taxon>
        <taxon>Pseudomonadaceae</taxon>
        <taxon>Phytopseudomonas</taxon>
    </lineage>
</organism>
<feature type="domain" description="HTH luxR-type" evidence="5">
    <location>
        <begin position="182"/>
        <end position="247"/>
    </location>
</feature>
<dbReference type="PRINTS" id="PR00038">
    <property type="entry name" value="HTHLUXR"/>
</dbReference>
<evidence type="ECO:0000313" key="8">
    <source>
        <dbReference type="Proteomes" id="UP000183018"/>
    </source>
</evidence>
<keyword evidence="4" id="KW-0597">Phosphoprotein</keyword>
<evidence type="ECO:0000259" key="6">
    <source>
        <dbReference type="PROSITE" id="PS50110"/>
    </source>
</evidence>
<evidence type="ECO:0000256" key="1">
    <source>
        <dbReference type="ARBA" id="ARBA00023015"/>
    </source>
</evidence>
<dbReference type="SMART" id="SM00448">
    <property type="entry name" value="REC"/>
    <property type="match status" value="1"/>
</dbReference>
<protein>
    <submittedName>
        <fullName evidence="7">Two component transcriptional regulator, LuxR family</fullName>
    </submittedName>
</protein>
<evidence type="ECO:0000256" key="3">
    <source>
        <dbReference type="ARBA" id="ARBA00023163"/>
    </source>
</evidence>
<feature type="domain" description="Response regulatory" evidence="6">
    <location>
        <begin position="15"/>
        <end position="133"/>
    </location>
</feature>
<dbReference type="InterPro" id="IPR011006">
    <property type="entry name" value="CheY-like_superfamily"/>
</dbReference>
<dbReference type="Pfam" id="PF00196">
    <property type="entry name" value="GerE"/>
    <property type="match status" value="1"/>
</dbReference>
<dbReference type="PROSITE" id="PS50043">
    <property type="entry name" value="HTH_LUXR_2"/>
    <property type="match status" value="1"/>
</dbReference>
<feature type="modified residue" description="4-aspartylphosphate" evidence="4">
    <location>
        <position position="65"/>
    </location>
</feature>
<sequence length="247" mass="27623">MSFSTLFPVGINTLRIMIVDDEPIIVEELAEFIEALGYQVTPCHNTRDALQAFQQDEDIGIVLSDMHMPGLTGVQLVGELARLARPGRLYETAIFTGSTDKQDVILALRAGVSDYYQKPVNLQELQAGVQRLHDRVEQKVREQQIRQQIQDLAASLNDMHSELIPTMPVKNVAQMSTSADTIPEPFDKLSRRQLAVAQLIAKGMTNYQISCELGITENTVKLYVSQILRLTRVHNRTQLALCYPSSG</sequence>
<dbReference type="SMART" id="SM00421">
    <property type="entry name" value="HTH_LUXR"/>
    <property type="match status" value="1"/>
</dbReference>
<dbReference type="Proteomes" id="UP000183018">
    <property type="component" value="Unassembled WGS sequence"/>
</dbReference>
<evidence type="ECO:0000313" key="7">
    <source>
        <dbReference type="EMBL" id="SFI96220.1"/>
    </source>
</evidence>
<keyword evidence="8" id="KW-1185">Reference proteome</keyword>
<evidence type="ECO:0000259" key="5">
    <source>
        <dbReference type="PROSITE" id="PS50043"/>
    </source>
</evidence>
<dbReference type="GO" id="GO:0000160">
    <property type="term" value="P:phosphorelay signal transduction system"/>
    <property type="evidence" value="ECO:0007669"/>
    <property type="project" value="InterPro"/>
</dbReference>
<dbReference type="InterPro" id="IPR000792">
    <property type="entry name" value="Tscrpt_reg_LuxR_C"/>
</dbReference>
<keyword evidence="1" id="KW-0805">Transcription regulation</keyword>
<dbReference type="SUPFAM" id="SSF46894">
    <property type="entry name" value="C-terminal effector domain of the bipartite response regulators"/>
    <property type="match status" value="1"/>
</dbReference>
<dbReference type="GO" id="GO:0003677">
    <property type="term" value="F:DNA binding"/>
    <property type="evidence" value="ECO:0007669"/>
    <property type="project" value="UniProtKB-KW"/>
</dbReference>
<dbReference type="InterPro" id="IPR039420">
    <property type="entry name" value="WalR-like"/>
</dbReference>
<proteinExistence type="predicted"/>
<dbReference type="CDD" id="cd06170">
    <property type="entry name" value="LuxR_C_like"/>
    <property type="match status" value="1"/>
</dbReference>
<dbReference type="InterPro" id="IPR001789">
    <property type="entry name" value="Sig_transdc_resp-reg_receiver"/>
</dbReference>
<dbReference type="Gene3D" id="1.10.10.10">
    <property type="entry name" value="Winged helix-like DNA-binding domain superfamily/Winged helix DNA-binding domain"/>
    <property type="match status" value="1"/>
</dbReference>
<dbReference type="AlphaFoldDB" id="A0A1I3MHH5"/>
<dbReference type="PANTHER" id="PTHR43214">
    <property type="entry name" value="TWO-COMPONENT RESPONSE REGULATOR"/>
    <property type="match status" value="1"/>
</dbReference>
<reference evidence="8" key="1">
    <citation type="submission" date="2016-10" db="EMBL/GenBank/DDBJ databases">
        <authorList>
            <person name="Varghese N."/>
            <person name="Submissions S."/>
        </authorList>
    </citation>
    <scope>NUCLEOTIDE SEQUENCE [LARGE SCALE GENOMIC DNA]</scope>
    <source>
        <strain evidence="8">LMG 22563</strain>
    </source>
</reference>
<dbReference type="SUPFAM" id="SSF52172">
    <property type="entry name" value="CheY-like"/>
    <property type="match status" value="1"/>
</dbReference>
<evidence type="ECO:0000256" key="2">
    <source>
        <dbReference type="ARBA" id="ARBA00023125"/>
    </source>
</evidence>
<evidence type="ECO:0000256" key="4">
    <source>
        <dbReference type="PROSITE-ProRule" id="PRU00169"/>
    </source>
</evidence>
<dbReference type="PANTHER" id="PTHR43214:SF41">
    <property type="entry name" value="NITRATE_NITRITE RESPONSE REGULATOR PROTEIN NARP"/>
    <property type="match status" value="1"/>
</dbReference>
<dbReference type="Pfam" id="PF00072">
    <property type="entry name" value="Response_reg"/>
    <property type="match status" value="1"/>
</dbReference>
<keyword evidence="3" id="KW-0804">Transcription</keyword>
<dbReference type="InterPro" id="IPR016032">
    <property type="entry name" value="Sig_transdc_resp-reg_C-effctor"/>
</dbReference>
<dbReference type="STRING" id="289370.SAMN05216602_3464"/>
<dbReference type="GO" id="GO:0006355">
    <property type="term" value="P:regulation of DNA-templated transcription"/>
    <property type="evidence" value="ECO:0007669"/>
    <property type="project" value="InterPro"/>
</dbReference>